<dbReference type="Gene3D" id="3.40.190.290">
    <property type="match status" value="1"/>
</dbReference>
<dbReference type="EMBL" id="FOHV01000037">
    <property type="protein sequence ID" value="SET54285.1"/>
    <property type="molecule type" value="Genomic_DNA"/>
</dbReference>
<evidence type="ECO:0000256" key="4">
    <source>
        <dbReference type="ARBA" id="ARBA00023163"/>
    </source>
</evidence>
<evidence type="ECO:0000256" key="2">
    <source>
        <dbReference type="ARBA" id="ARBA00023015"/>
    </source>
</evidence>
<keyword evidence="3 6" id="KW-0238">DNA-binding</keyword>
<dbReference type="InterPro" id="IPR036390">
    <property type="entry name" value="WH_DNA-bd_sf"/>
</dbReference>
<dbReference type="InterPro" id="IPR036388">
    <property type="entry name" value="WH-like_DNA-bd_sf"/>
</dbReference>
<dbReference type="Pfam" id="PF00126">
    <property type="entry name" value="HTH_1"/>
    <property type="match status" value="1"/>
</dbReference>
<evidence type="ECO:0000256" key="1">
    <source>
        <dbReference type="ARBA" id="ARBA00009437"/>
    </source>
</evidence>
<gene>
    <name evidence="6" type="ORF">SAMN02583745_02679</name>
</gene>
<proteinExistence type="inferred from homology"/>
<dbReference type="GO" id="GO:0003700">
    <property type="term" value="F:DNA-binding transcription factor activity"/>
    <property type="evidence" value="ECO:0007669"/>
    <property type="project" value="InterPro"/>
</dbReference>
<dbReference type="PANTHER" id="PTHR30126">
    <property type="entry name" value="HTH-TYPE TRANSCRIPTIONAL REGULATOR"/>
    <property type="match status" value="1"/>
</dbReference>
<comment type="similarity">
    <text evidence="1">Belongs to the LysR transcriptional regulatory family.</text>
</comment>
<dbReference type="InterPro" id="IPR000847">
    <property type="entry name" value="LysR_HTH_N"/>
</dbReference>
<keyword evidence="7" id="KW-1185">Reference proteome</keyword>
<dbReference type="AlphaFoldDB" id="A0A1I0F862"/>
<name>A0A1I0F862_9GAMM</name>
<evidence type="ECO:0000313" key="7">
    <source>
        <dbReference type="Proteomes" id="UP000242642"/>
    </source>
</evidence>
<dbReference type="STRING" id="1123402.SAMN02583745_02679"/>
<dbReference type="PANTHER" id="PTHR30126:SF18">
    <property type="entry name" value="LYSR FAMILY TRANSCRIPTIONAL REGULATOR"/>
    <property type="match status" value="1"/>
</dbReference>
<feature type="domain" description="HTH lysR-type" evidence="5">
    <location>
        <begin position="5"/>
        <end position="60"/>
    </location>
</feature>
<evidence type="ECO:0000313" key="6">
    <source>
        <dbReference type="EMBL" id="SET54285.1"/>
    </source>
</evidence>
<dbReference type="Gene3D" id="1.10.10.10">
    <property type="entry name" value="Winged helix-like DNA-binding domain superfamily/Winged helix DNA-binding domain"/>
    <property type="match status" value="1"/>
</dbReference>
<evidence type="ECO:0000256" key="3">
    <source>
        <dbReference type="ARBA" id="ARBA00023125"/>
    </source>
</evidence>
<dbReference type="Pfam" id="PF03466">
    <property type="entry name" value="LysR_substrate"/>
    <property type="match status" value="1"/>
</dbReference>
<protein>
    <submittedName>
        <fullName evidence="6">DNA-binding transcriptional regulator, LysR family</fullName>
    </submittedName>
</protein>
<dbReference type="SUPFAM" id="SSF46785">
    <property type="entry name" value="Winged helix' DNA-binding domain"/>
    <property type="match status" value="1"/>
</dbReference>
<keyword evidence="4" id="KW-0804">Transcription</keyword>
<dbReference type="SUPFAM" id="SSF53850">
    <property type="entry name" value="Periplasmic binding protein-like II"/>
    <property type="match status" value="1"/>
</dbReference>
<evidence type="ECO:0000259" key="5">
    <source>
        <dbReference type="PROSITE" id="PS50931"/>
    </source>
</evidence>
<reference evidence="7" key="1">
    <citation type="submission" date="2016-10" db="EMBL/GenBank/DDBJ databases">
        <authorList>
            <person name="Varghese N."/>
            <person name="Submissions S."/>
        </authorList>
    </citation>
    <scope>NUCLEOTIDE SEQUENCE [LARGE SCALE GENOMIC DNA]</scope>
    <source>
        <strain evidence="7">DSM 18579</strain>
    </source>
</reference>
<dbReference type="GO" id="GO:0000976">
    <property type="term" value="F:transcription cis-regulatory region binding"/>
    <property type="evidence" value="ECO:0007669"/>
    <property type="project" value="TreeGrafter"/>
</dbReference>
<dbReference type="RefSeq" id="WP_093322128.1">
    <property type="nucleotide sequence ID" value="NZ_FOHV01000037.1"/>
</dbReference>
<keyword evidence="2" id="KW-0805">Transcription regulation</keyword>
<sequence length="297" mass="33614">MAFSPDMLRTIHLIAATGSFVMAADMQNKVPSAISYNVKKWEEELGFKLFDRKARQIKLTTAGKYYIEQTKWMLEAYDSLVKKSNLISSNDDITFTIALNNIIQPAAIPPLVDFLSTQFPATQLTLTTEVYNGTWDALYGRRADLVIGAPHTAPKLEGIICEPIGELEWDFVVGSQHPLSQHSIILSTDILRQYPSIVVKDTSIHLPKLDTWSLEGQRIIYVPSLDTAIELIEKGIGIGYIPHHKIITQLNEGKLIKKAIEEHKLATKLFYAWRTDSQSSLMKHCIEYIKSNLHTFR</sequence>
<dbReference type="PROSITE" id="PS50931">
    <property type="entry name" value="HTH_LYSR"/>
    <property type="match status" value="1"/>
</dbReference>
<accession>A0A1I0F862</accession>
<dbReference type="OrthoDB" id="196624at2"/>
<organism evidence="6 7">
    <name type="scientific">Thorsellia anophelis DSM 18579</name>
    <dbReference type="NCBI Taxonomy" id="1123402"/>
    <lineage>
        <taxon>Bacteria</taxon>
        <taxon>Pseudomonadati</taxon>
        <taxon>Pseudomonadota</taxon>
        <taxon>Gammaproteobacteria</taxon>
        <taxon>Enterobacterales</taxon>
        <taxon>Thorselliaceae</taxon>
        <taxon>Thorsellia</taxon>
    </lineage>
</organism>
<dbReference type="InterPro" id="IPR005119">
    <property type="entry name" value="LysR_subst-bd"/>
</dbReference>
<dbReference type="Proteomes" id="UP000242642">
    <property type="component" value="Unassembled WGS sequence"/>
</dbReference>